<dbReference type="Pfam" id="PF24883">
    <property type="entry name" value="NPHP3_N"/>
    <property type="match status" value="1"/>
</dbReference>
<keyword evidence="4" id="KW-1185">Reference proteome</keyword>
<dbReference type="PANTHER" id="PTHR10039:SF14">
    <property type="entry name" value="NACHT DOMAIN-CONTAINING PROTEIN"/>
    <property type="match status" value="1"/>
</dbReference>
<organism evidence="3 4">
    <name type="scientific">Ephemerocybe angulata</name>
    <dbReference type="NCBI Taxonomy" id="980116"/>
    <lineage>
        <taxon>Eukaryota</taxon>
        <taxon>Fungi</taxon>
        <taxon>Dikarya</taxon>
        <taxon>Basidiomycota</taxon>
        <taxon>Agaricomycotina</taxon>
        <taxon>Agaricomycetes</taxon>
        <taxon>Agaricomycetidae</taxon>
        <taxon>Agaricales</taxon>
        <taxon>Agaricineae</taxon>
        <taxon>Psathyrellaceae</taxon>
        <taxon>Ephemerocybe</taxon>
    </lineage>
</organism>
<keyword evidence="1" id="KW-0677">Repeat</keyword>
<dbReference type="OrthoDB" id="2872445at2759"/>
<evidence type="ECO:0000313" key="3">
    <source>
        <dbReference type="EMBL" id="KAF6743418.1"/>
    </source>
</evidence>
<dbReference type="EMBL" id="JACGCI010000145">
    <property type="protein sequence ID" value="KAF6743418.1"/>
    <property type="molecule type" value="Genomic_DNA"/>
</dbReference>
<gene>
    <name evidence="3" type="ORF">DFP72DRAFT_1080113</name>
</gene>
<dbReference type="SUPFAM" id="SSF52540">
    <property type="entry name" value="P-loop containing nucleoside triphosphate hydrolases"/>
    <property type="match status" value="1"/>
</dbReference>
<feature type="domain" description="Nephrocystin 3-like N-terminal" evidence="2">
    <location>
        <begin position="73"/>
        <end position="251"/>
    </location>
</feature>
<sequence length="764" mass="86594">MASSPPSQANQGTDFFQGAHNFSIENQCNVGEQTIVMKSRNLGLLDILNPIPDASYTRNRKTSPPDSSCLPGTRQDVLQKVTSWADSSVLSKNKGHVMWLYGYVGCGKSAIAQEVAEHYARKKRLAASFFFFRGSGDRSRTGRFAATIAHQLAGAIPSTSRFIETNVKAHAGLLEPRTSLSAQFQHLVYDPIKSAKWDLLGTNVLRGPYVIVIDGLDECEDRDEIASFIDQMLAFFKKNPRIPLRILITSRVEEHIRTRLDPSEVDLVNLVDHTTHDDIMTAFRGLFGLAAKHNRSIQCYGEWPSPDDLKKLVLHTGCSFIFMSTLAKFILDPSEDGLTPMDRLPLALDINPALDGMYGRTLSCAEHLPHFLDIIWTIALLRKPLSILALSDLLAIRIFEIVEVLVKLHAILQVPGDDTTPVTICHSSLHDFLTNPSRSGRYHAPAPHHRRLAYACLRILGPAHEDVRKRSHSPDSKGIHTQKYSTYTAADYAEFYWESHWRVFTRDIALDNKDMRRSETICLISYFRQTHSPYCELVFATYTLMNPEVLPPLEAIYPTGQHRADTDVHDNTLVEILKGNVPPFYSKIMIQAISIVRCRRPHYDGEELEDIWRNITPPLPDLSQYYPDLLAICVKKVFATIHLKYLTCNIAPFRSRTSLVWCLLSLPLFTVDIQHEPSGQHYWPLENQPSFEAGSSDALYQVMISFDTEEAFKPYRNAFIWSTYHTSHAKALIDIPGFANTPLLEMDHRSLKTRYKNILQLVYT</sequence>
<reference evidence="3 4" key="1">
    <citation type="submission" date="2020-07" db="EMBL/GenBank/DDBJ databases">
        <title>Comparative genomics of pyrophilous fungi reveals a link between fire events and developmental genes.</title>
        <authorList>
            <consortium name="DOE Joint Genome Institute"/>
            <person name="Steindorff A.S."/>
            <person name="Carver A."/>
            <person name="Calhoun S."/>
            <person name="Stillman K."/>
            <person name="Liu H."/>
            <person name="Lipzen A."/>
            <person name="Pangilinan J."/>
            <person name="Labutti K."/>
            <person name="Bruns T.D."/>
            <person name="Grigoriev I.V."/>
        </authorList>
    </citation>
    <scope>NUCLEOTIDE SEQUENCE [LARGE SCALE GENOMIC DNA]</scope>
    <source>
        <strain evidence="3 4">CBS 144469</strain>
    </source>
</reference>
<proteinExistence type="predicted"/>
<evidence type="ECO:0000256" key="1">
    <source>
        <dbReference type="ARBA" id="ARBA00022737"/>
    </source>
</evidence>
<dbReference type="PANTHER" id="PTHR10039">
    <property type="entry name" value="AMELOGENIN"/>
    <property type="match status" value="1"/>
</dbReference>
<protein>
    <recommendedName>
        <fullName evidence="2">Nephrocystin 3-like N-terminal domain-containing protein</fullName>
    </recommendedName>
</protein>
<dbReference type="InterPro" id="IPR056884">
    <property type="entry name" value="NPHP3-like_N"/>
</dbReference>
<dbReference type="InterPro" id="IPR027417">
    <property type="entry name" value="P-loop_NTPase"/>
</dbReference>
<accession>A0A8H6LTN6</accession>
<name>A0A8H6LTN6_9AGAR</name>
<dbReference type="Gene3D" id="3.40.50.300">
    <property type="entry name" value="P-loop containing nucleotide triphosphate hydrolases"/>
    <property type="match status" value="1"/>
</dbReference>
<evidence type="ECO:0000313" key="4">
    <source>
        <dbReference type="Proteomes" id="UP000521943"/>
    </source>
</evidence>
<evidence type="ECO:0000259" key="2">
    <source>
        <dbReference type="Pfam" id="PF24883"/>
    </source>
</evidence>
<dbReference type="Proteomes" id="UP000521943">
    <property type="component" value="Unassembled WGS sequence"/>
</dbReference>
<comment type="caution">
    <text evidence="3">The sequence shown here is derived from an EMBL/GenBank/DDBJ whole genome shotgun (WGS) entry which is preliminary data.</text>
</comment>
<dbReference type="AlphaFoldDB" id="A0A8H6LTN6"/>